<feature type="coiled-coil region" evidence="2">
    <location>
        <begin position="218"/>
        <end position="252"/>
    </location>
</feature>
<dbReference type="InterPro" id="IPR043128">
    <property type="entry name" value="Rev_trsase/Diguanyl_cyclase"/>
</dbReference>
<dbReference type="InterPro" id="IPR000014">
    <property type="entry name" value="PAS"/>
</dbReference>
<feature type="transmembrane region" description="Helical" evidence="3">
    <location>
        <begin position="151"/>
        <end position="171"/>
    </location>
</feature>
<comment type="cofactor">
    <cofactor evidence="1">
        <name>Mg(2+)</name>
        <dbReference type="ChEBI" id="CHEBI:18420"/>
    </cofactor>
</comment>
<dbReference type="SUPFAM" id="SSF55073">
    <property type="entry name" value="Nucleotide cyclase"/>
    <property type="match status" value="1"/>
</dbReference>
<accession>A0A418YCS1</accession>
<dbReference type="Pfam" id="PF13188">
    <property type="entry name" value="PAS_8"/>
    <property type="match status" value="1"/>
</dbReference>
<keyword evidence="3" id="KW-1133">Transmembrane helix</keyword>
<keyword evidence="3" id="KW-0472">Membrane</keyword>
<gene>
    <name evidence="5" type="ORF">D1Z90_13535</name>
</gene>
<evidence type="ECO:0000259" key="4">
    <source>
        <dbReference type="PROSITE" id="PS50887"/>
    </source>
</evidence>
<evidence type="ECO:0000313" key="6">
    <source>
        <dbReference type="Proteomes" id="UP000283255"/>
    </source>
</evidence>
<feature type="transmembrane region" description="Helical" evidence="3">
    <location>
        <begin position="12"/>
        <end position="35"/>
    </location>
</feature>
<keyword evidence="6" id="KW-1185">Reference proteome</keyword>
<evidence type="ECO:0000256" key="3">
    <source>
        <dbReference type="SAM" id="Phobius"/>
    </source>
</evidence>
<name>A0A418YCS1_9GAMM</name>
<evidence type="ECO:0000313" key="5">
    <source>
        <dbReference type="EMBL" id="RJG42298.1"/>
    </source>
</evidence>
<dbReference type="InterPro" id="IPR035965">
    <property type="entry name" value="PAS-like_dom_sf"/>
</dbReference>
<dbReference type="InterPro" id="IPR029787">
    <property type="entry name" value="Nucleotide_cyclase"/>
</dbReference>
<dbReference type="EMBL" id="QZCH01000018">
    <property type="protein sequence ID" value="RJG42298.1"/>
    <property type="molecule type" value="Genomic_DNA"/>
</dbReference>
<dbReference type="GO" id="GO:0003824">
    <property type="term" value="F:catalytic activity"/>
    <property type="evidence" value="ECO:0007669"/>
    <property type="project" value="UniProtKB-ARBA"/>
</dbReference>
<dbReference type="PROSITE" id="PS50887">
    <property type="entry name" value="GGDEF"/>
    <property type="match status" value="1"/>
</dbReference>
<proteinExistence type="predicted"/>
<dbReference type="NCBIfam" id="TIGR00254">
    <property type="entry name" value="GGDEF"/>
    <property type="match status" value="1"/>
</dbReference>
<evidence type="ECO:0000256" key="2">
    <source>
        <dbReference type="SAM" id="Coils"/>
    </source>
</evidence>
<dbReference type="InterPro" id="IPR052155">
    <property type="entry name" value="Biofilm_reg_signaling"/>
</dbReference>
<dbReference type="PANTHER" id="PTHR44757:SF2">
    <property type="entry name" value="BIOFILM ARCHITECTURE MAINTENANCE PROTEIN MBAA"/>
    <property type="match status" value="1"/>
</dbReference>
<dbReference type="Gene3D" id="3.30.70.270">
    <property type="match status" value="1"/>
</dbReference>
<comment type="caution">
    <text evidence="5">The sequence shown here is derived from an EMBL/GenBank/DDBJ whole genome shotgun (WGS) entry which is preliminary data.</text>
</comment>
<dbReference type="SUPFAM" id="SSF55785">
    <property type="entry name" value="PYP-like sensor domain (PAS domain)"/>
    <property type="match status" value="1"/>
</dbReference>
<reference evidence="5 6" key="1">
    <citation type="submission" date="2018-09" db="EMBL/GenBank/DDBJ databases">
        <authorList>
            <person name="Wang F."/>
        </authorList>
    </citation>
    <scope>NUCLEOTIDE SEQUENCE [LARGE SCALE GENOMIC DNA]</scope>
    <source>
        <strain evidence="5 6">PLHSC7-2</strain>
    </source>
</reference>
<evidence type="ECO:0000256" key="1">
    <source>
        <dbReference type="ARBA" id="ARBA00001946"/>
    </source>
</evidence>
<dbReference type="AlphaFoldDB" id="A0A418YCS1"/>
<feature type="domain" description="GGDEF" evidence="4">
    <location>
        <begin position="507"/>
        <end position="640"/>
    </location>
</feature>
<reference evidence="5 6" key="2">
    <citation type="submission" date="2019-01" db="EMBL/GenBank/DDBJ databases">
        <title>Motilimonas pumilus sp. nov., isolated from the gut of sea cucumber (Apostichopus japonicus).</title>
        <authorList>
            <person name="Wang F.-Q."/>
            <person name="Ren L.-H."/>
            <person name="Lin Y.-W."/>
            <person name="Sun G.-H."/>
            <person name="Du Z.-J."/>
            <person name="Zhao J.-X."/>
            <person name="Liu X.-J."/>
            <person name="Liu L.-J."/>
        </authorList>
    </citation>
    <scope>NUCLEOTIDE SEQUENCE [LARGE SCALE GENOMIC DNA]</scope>
    <source>
        <strain evidence="5 6">PLHSC7-2</strain>
    </source>
</reference>
<dbReference type="SMART" id="SM00091">
    <property type="entry name" value="PAS"/>
    <property type="match status" value="2"/>
</dbReference>
<sequence length="640" mass="73382">MNASIKGQHGRSFIALLLFIFMATLGLFISSYQLYQQQSALLQNYQIQISQYAKFLAPSLAFADRQLANTTVEELAQDANIEQIAIVKADKSIMAASPRQMNINEAFQTPPSPWFNSFHWLSADISNQQQHYGRLYIKLVFDNSWQQAKQGFYLALFLSFAFSVLVGFSLARQRRQQQQNLIELNLTLQQMIDEIGFQAPHIQADQKQTLKHNFEHLLNEVRNRESQQAETVKQLEKRKNFAETIIETVQNSLVVVDRSLCIKMLNQAFYQLLNEQDDDMLDLFLPDILPTLKPHQKALEQVFNGEKATVTEQFSIYVAGKVKRVRFTATRLSLIGKASQLLLALEDITMEIKAARQTQLAAKMFQANRNAVLILDNQQLIQMSNPAMASLCQQKTLRHCHINDLFNQPEEQAKLQQILASNNTWQGSQVLTLNHEKIPFELHYTAIFSKKAEKEYSILQLVDLRDSVEMERLEKMALHDQLTGLPNRAHLMQRLQQTQNSHQHDQYQYCIAFLDLDGFKLINDTYGHDAGDSLLQQVSKRLQQNIRQSDLAARLAGDEFVLVLENTQSINDLQIFADKLLTVLTKTYHYGEIDFAVSASIGMVYIDHHNINMDISEQLKLADEAMYQAKQAGKNQVIIR</sequence>
<keyword evidence="3" id="KW-0812">Transmembrane</keyword>
<dbReference type="OrthoDB" id="766410at2"/>
<keyword evidence="2" id="KW-0175">Coiled coil</keyword>
<dbReference type="Gene3D" id="3.30.450.20">
    <property type="entry name" value="PAS domain"/>
    <property type="match status" value="2"/>
</dbReference>
<dbReference type="Pfam" id="PF00990">
    <property type="entry name" value="GGDEF"/>
    <property type="match status" value="1"/>
</dbReference>
<dbReference type="PANTHER" id="PTHR44757">
    <property type="entry name" value="DIGUANYLATE CYCLASE DGCP"/>
    <property type="match status" value="1"/>
</dbReference>
<dbReference type="SMART" id="SM00267">
    <property type="entry name" value="GGDEF"/>
    <property type="match status" value="1"/>
</dbReference>
<protein>
    <submittedName>
        <fullName evidence="5">Diguanylate cyclase</fullName>
    </submittedName>
</protein>
<dbReference type="Proteomes" id="UP000283255">
    <property type="component" value="Unassembled WGS sequence"/>
</dbReference>
<dbReference type="RefSeq" id="WP_119911314.1">
    <property type="nucleotide sequence ID" value="NZ_QZCH01000018.1"/>
</dbReference>
<dbReference type="InterPro" id="IPR000160">
    <property type="entry name" value="GGDEF_dom"/>
</dbReference>
<dbReference type="FunFam" id="3.30.70.270:FF:000001">
    <property type="entry name" value="Diguanylate cyclase domain protein"/>
    <property type="match status" value="1"/>
</dbReference>
<dbReference type="CDD" id="cd01949">
    <property type="entry name" value="GGDEF"/>
    <property type="match status" value="1"/>
</dbReference>
<organism evidence="5 6">
    <name type="scientific">Motilimonas pumila</name>
    <dbReference type="NCBI Taxonomy" id="2303987"/>
    <lineage>
        <taxon>Bacteria</taxon>
        <taxon>Pseudomonadati</taxon>
        <taxon>Pseudomonadota</taxon>
        <taxon>Gammaproteobacteria</taxon>
        <taxon>Alteromonadales</taxon>
        <taxon>Alteromonadales genera incertae sedis</taxon>
        <taxon>Motilimonas</taxon>
    </lineage>
</organism>